<dbReference type="InterPro" id="IPR011604">
    <property type="entry name" value="PDDEXK-like_dom_sf"/>
</dbReference>
<keyword evidence="10" id="KW-0413">Isomerase</keyword>
<evidence type="ECO:0000259" key="17">
    <source>
        <dbReference type="PROSITE" id="PS51217"/>
    </source>
</evidence>
<dbReference type="GO" id="GO:0005829">
    <property type="term" value="C:cytosol"/>
    <property type="evidence" value="ECO:0007669"/>
    <property type="project" value="TreeGrafter"/>
</dbReference>
<dbReference type="InterPro" id="IPR014017">
    <property type="entry name" value="DNA_helicase_UvrD-like_C"/>
</dbReference>
<evidence type="ECO:0000256" key="2">
    <source>
        <dbReference type="ARBA" id="ARBA00022741"/>
    </source>
</evidence>
<dbReference type="InterPro" id="IPR027417">
    <property type="entry name" value="P-loop_NTPase"/>
</dbReference>
<evidence type="ECO:0000256" key="14">
    <source>
        <dbReference type="ARBA" id="ARBA00048988"/>
    </source>
</evidence>
<dbReference type="InterPro" id="IPR014016">
    <property type="entry name" value="UvrD-like_ATP-bd"/>
</dbReference>
<evidence type="ECO:0000256" key="7">
    <source>
        <dbReference type="ARBA" id="ARBA00022840"/>
    </source>
</evidence>
<evidence type="ECO:0000259" key="16">
    <source>
        <dbReference type="PROSITE" id="PS51198"/>
    </source>
</evidence>
<evidence type="ECO:0000256" key="10">
    <source>
        <dbReference type="ARBA" id="ARBA00023235"/>
    </source>
</evidence>
<comment type="catalytic activity">
    <reaction evidence="14">
        <text>ATP + H2O = ADP + phosphate + H(+)</text>
        <dbReference type="Rhea" id="RHEA:13065"/>
        <dbReference type="ChEBI" id="CHEBI:15377"/>
        <dbReference type="ChEBI" id="CHEBI:15378"/>
        <dbReference type="ChEBI" id="CHEBI:30616"/>
        <dbReference type="ChEBI" id="CHEBI:43474"/>
        <dbReference type="ChEBI" id="CHEBI:456216"/>
        <dbReference type="EC" id="5.6.2.4"/>
    </reaction>
</comment>
<evidence type="ECO:0000256" key="13">
    <source>
        <dbReference type="ARBA" id="ARBA00034923"/>
    </source>
</evidence>
<dbReference type="Gene3D" id="3.90.320.10">
    <property type="match status" value="1"/>
</dbReference>
<dbReference type="Pfam" id="PF00580">
    <property type="entry name" value="UvrD-helicase"/>
    <property type="match status" value="1"/>
</dbReference>
<keyword evidence="5 15" id="KW-0347">Helicase</keyword>
<dbReference type="EC" id="5.6.2.4" evidence="12"/>
<dbReference type="Proteomes" id="UP000808146">
    <property type="component" value="Unassembled WGS sequence"/>
</dbReference>
<dbReference type="PANTHER" id="PTHR11070">
    <property type="entry name" value="UVRD / RECB / PCRA DNA HELICASE FAMILY MEMBER"/>
    <property type="match status" value="1"/>
</dbReference>
<dbReference type="AlphaFoldDB" id="A0A9D7LM35"/>
<keyword evidence="9" id="KW-0234">DNA repair</keyword>
<keyword evidence="6" id="KW-0269">Exonuclease</keyword>
<dbReference type="InterPro" id="IPR000212">
    <property type="entry name" value="DNA_helicase_UvrD/REP"/>
</dbReference>
<dbReference type="GO" id="GO:0005524">
    <property type="term" value="F:ATP binding"/>
    <property type="evidence" value="ECO:0007669"/>
    <property type="project" value="UniProtKB-UniRule"/>
</dbReference>
<feature type="domain" description="UvrD-like helicase C-terminal" evidence="17">
    <location>
        <begin position="507"/>
        <end position="777"/>
    </location>
</feature>
<dbReference type="Gene3D" id="1.10.486.10">
    <property type="entry name" value="PCRA, domain 4"/>
    <property type="match status" value="1"/>
</dbReference>
<sequence>MSLGPLSLPGAVDRLEEDRIARARALEVASFIVEAPAGAGKTELLTQRYLRLLAVVEHPEEVLALTFTNKAATEMRDRILGSLELAASGERPDEAHRQLTFEVASRVLAHDAELGWGLLGHPGRLRITTLDALCASLARQMPYLSRFGGQPGVAEDAAAHYATAARRALEMVESGTPDAEVVAEALAFMNNDAGRLEKLLIAMLGRRDQWLHHASRIESGAMKAEVEAGFAALIERDLAVAGSLLDARMQLPLMPLARFAAANSPGVHDAIFDWNLPLTATIADLPQWQAVAGLVLTGSGTLRKSVDRRIGFPADKECSDQKKAMLELLADLRGIVGLEATLAMLVKLPQPELSDAEWATVECFSRLLRLAAGQLWLAFQEAGAVDFIEIAARAGLALGDDEAPTDLAQALDYRIRHLLVDEFQDTSPSQVALLEKLTRGWTPDDGRTLFVVGDPMQSIYRFRKADVGLFLRLRERGIGDIRLAHLRLFRNNRSYPGVVDWVNAAFPGIFPAADSPEAGAVRYADSAATRPARVDSGVIVHPVIERAGDDSAAEEGRCVLAVIRQARAEAPDERIAVLVRARTHLDALVAEIRRSAPALRFQAVEIEGLDGRQHVQDLLTLFRALHHRADRVHWLALLRAPWCGLKLADLHALAADDRKSTIWQLIHDEVRVARLSDDGQQRLRVVRDVLQVAFAGRDRQHPRRWLEGVWLMLGGPRCLEAPEALNDVEAFFALLDKLVAARNLSAETLASHAADLFAPTDPLGAQVQMMTIHKSKGLEFDTVIVPGLHRETGGNESSLLLWDDVAGGDGREHLLVAPMKRKGATNGAPSTYDLLKKLEAERAAHEDERLLYVAATRAIRRLHLVGVAVADERLEGDLKPPASGTLLKLLWPAVAQPVFSAALAASPVPAPTTGALDPASFVPPLVRLTEVALPEALREAPGSLGPAGNSADLNVTASRLSLEASVGTLVHRCLELVAREGLESWSATRVKALAPAYRRWLAQAGHSARDARAGAAVVAGALCQTLASSAGRWVLAPHDEAAAEQAWSSRDLLVGEAAAPQWGFQRGAVNHVIDRIFITAGCRWIIDYKTVHVPGEAAAEPFLQARAEEYRGQLERYAKLFAGSDLPLRMAVFFPLQGILVELPQA</sequence>
<evidence type="ECO:0000256" key="11">
    <source>
        <dbReference type="ARBA" id="ARBA00034617"/>
    </source>
</evidence>
<evidence type="ECO:0000256" key="6">
    <source>
        <dbReference type="ARBA" id="ARBA00022839"/>
    </source>
</evidence>
<evidence type="ECO:0000313" key="18">
    <source>
        <dbReference type="EMBL" id="MBK8890516.1"/>
    </source>
</evidence>
<dbReference type="GO" id="GO:0000725">
    <property type="term" value="P:recombinational repair"/>
    <property type="evidence" value="ECO:0007669"/>
    <property type="project" value="TreeGrafter"/>
</dbReference>
<dbReference type="EMBL" id="JADKBR010000007">
    <property type="protein sequence ID" value="MBK8890516.1"/>
    <property type="molecule type" value="Genomic_DNA"/>
</dbReference>
<comment type="caution">
    <text evidence="18">The sequence shown here is derived from an EMBL/GenBank/DDBJ whole genome shotgun (WGS) entry which is preliminary data.</text>
</comment>
<dbReference type="GO" id="GO:0033202">
    <property type="term" value="C:DNA helicase complex"/>
    <property type="evidence" value="ECO:0007669"/>
    <property type="project" value="TreeGrafter"/>
</dbReference>
<comment type="catalytic activity">
    <reaction evidence="11">
        <text>Couples ATP hydrolysis with the unwinding of duplex DNA by translocating in the 3'-5' direction.</text>
        <dbReference type="EC" id="5.6.2.4"/>
    </reaction>
</comment>
<dbReference type="Pfam" id="PF13361">
    <property type="entry name" value="UvrD_C"/>
    <property type="match status" value="1"/>
</dbReference>
<evidence type="ECO:0000256" key="4">
    <source>
        <dbReference type="ARBA" id="ARBA00022801"/>
    </source>
</evidence>
<evidence type="ECO:0000256" key="1">
    <source>
        <dbReference type="ARBA" id="ARBA00022722"/>
    </source>
</evidence>
<dbReference type="PANTHER" id="PTHR11070:SF2">
    <property type="entry name" value="ATP-DEPENDENT DNA HELICASE SRS2"/>
    <property type="match status" value="1"/>
</dbReference>
<dbReference type="GO" id="GO:0043138">
    <property type="term" value="F:3'-5' DNA helicase activity"/>
    <property type="evidence" value="ECO:0007669"/>
    <property type="project" value="UniProtKB-EC"/>
</dbReference>
<reference evidence="18" key="1">
    <citation type="submission" date="2020-10" db="EMBL/GenBank/DDBJ databases">
        <title>Connecting structure to function with the recovery of over 1000 high-quality activated sludge metagenome-assembled genomes encoding full-length rRNA genes using long-read sequencing.</title>
        <authorList>
            <person name="Singleton C.M."/>
            <person name="Petriglieri F."/>
            <person name="Kristensen J.M."/>
            <person name="Kirkegaard R.H."/>
            <person name="Michaelsen T.Y."/>
            <person name="Andersen M.H."/>
            <person name="Karst S.M."/>
            <person name="Dueholm M.S."/>
            <person name="Nielsen P.H."/>
            <person name="Albertsen M."/>
        </authorList>
    </citation>
    <scope>NUCLEOTIDE SEQUENCE</scope>
    <source>
        <strain evidence="18">OdNE_18-Q3-R46-58_BAT3C.305</strain>
    </source>
</reference>
<dbReference type="InterPro" id="IPR038726">
    <property type="entry name" value="PDDEXK_AddAB-type"/>
</dbReference>
<evidence type="ECO:0000256" key="9">
    <source>
        <dbReference type="ARBA" id="ARBA00023204"/>
    </source>
</evidence>
<keyword evidence="1" id="KW-0540">Nuclease</keyword>
<dbReference type="Gene3D" id="3.40.50.300">
    <property type="entry name" value="P-loop containing nucleotide triphosphate hydrolases"/>
    <property type="match status" value="3"/>
</dbReference>
<evidence type="ECO:0000256" key="3">
    <source>
        <dbReference type="ARBA" id="ARBA00022763"/>
    </source>
</evidence>
<feature type="binding site" evidence="15">
    <location>
        <begin position="35"/>
        <end position="42"/>
    </location>
    <ligand>
        <name>ATP</name>
        <dbReference type="ChEBI" id="CHEBI:30616"/>
    </ligand>
</feature>
<keyword evidence="7 15" id="KW-0067">ATP-binding</keyword>
<keyword evidence="8" id="KW-0238">DNA-binding</keyword>
<evidence type="ECO:0000313" key="19">
    <source>
        <dbReference type="Proteomes" id="UP000808146"/>
    </source>
</evidence>
<feature type="domain" description="UvrD-like helicase ATP-binding" evidence="16">
    <location>
        <begin position="14"/>
        <end position="495"/>
    </location>
</feature>
<dbReference type="PROSITE" id="PS51217">
    <property type="entry name" value="UVRD_HELICASE_CTER"/>
    <property type="match status" value="1"/>
</dbReference>
<evidence type="ECO:0000256" key="15">
    <source>
        <dbReference type="PROSITE-ProRule" id="PRU00560"/>
    </source>
</evidence>
<keyword evidence="4 15" id="KW-0378">Hydrolase</keyword>
<evidence type="ECO:0000256" key="5">
    <source>
        <dbReference type="ARBA" id="ARBA00022806"/>
    </source>
</evidence>
<keyword evidence="3" id="KW-0227">DNA damage</keyword>
<dbReference type="GO" id="GO:0003677">
    <property type="term" value="F:DNA binding"/>
    <property type="evidence" value="ECO:0007669"/>
    <property type="project" value="UniProtKB-KW"/>
</dbReference>
<evidence type="ECO:0000256" key="8">
    <source>
        <dbReference type="ARBA" id="ARBA00023125"/>
    </source>
</evidence>
<dbReference type="GO" id="GO:0004527">
    <property type="term" value="F:exonuclease activity"/>
    <property type="evidence" value="ECO:0007669"/>
    <property type="project" value="UniProtKB-KW"/>
</dbReference>
<dbReference type="Pfam" id="PF12705">
    <property type="entry name" value="PDDEXK_1"/>
    <property type="match status" value="1"/>
</dbReference>
<protein>
    <recommendedName>
        <fullName evidence="12">DNA 3'-5' helicase</fullName>
        <ecNumber evidence="12">5.6.2.4</ecNumber>
    </recommendedName>
    <alternativeName>
        <fullName evidence="13">DNA 3'-5' helicase II</fullName>
    </alternativeName>
</protein>
<organism evidence="18 19">
    <name type="scientific">Candidatus Dechloromonas phosphorivorans</name>
    <dbReference type="NCBI Taxonomy" id="2899244"/>
    <lineage>
        <taxon>Bacteria</taxon>
        <taxon>Pseudomonadati</taxon>
        <taxon>Pseudomonadota</taxon>
        <taxon>Betaproteobacteria</taxon>
        <taxon>Rhodocyclales</taxon>
        <taxon>Azonexaceae</taxon>
        <taxon>Dechloromonas</taxon>
    </lineage>
</organism>
<accession>A0A9D7LM35</accession>
<dbReference type="InterPro" id="IPR011335">
    <property type="entry name" value="Restrct_endonuc-II-like"/>
</dbReference>
<keyword evidence="2 15" id="KW-0547">Nucleotide-binding</keyword>
<dbReference type="PROSITE" id="PS51198">
    <property type="entry name" value="UVRD_HELICASE_ATP_BIND"/>
    <property type="match status" value="1"/>
</dbReference>
<gene>
    <name evidence="18" type="ORF">IPN75_08940</name>
</gene>
<dbReference type="SUPFAM" id="SSF52540">
    <property type="entry name" value="P-loop containing nucleoside triphosphate hydrolases"/>
    <property type="match status" value="1"/>
</dbReference>
<name>A0A9D7LM35_9RHOO</name>
<evidence type="ECO:0000256" key="12">
    <source>
        <dbReference type="ARBA" id="ARBA00034808"/>
    </source>
</evidence>
<proteinExistence type="predicted"/>
<dbReference type="SUPFAM" id="SSF52980">
    <property type="entry name" value="Restriction endonuclease-like"/>
    <property type="match status" value="1"/>
</dbReference>